<gene>
    <name evidence="2" type="ORF">U1T56_01600</name>
</gene>
<protein>
    <submittedName>
        <fullName evidence="2">Uncharacterized protein</fullName>
    </submittedName>
</protein>
<proteinExistence type="predicted"/>
<dbReference type="RefSeq" id="WP_418157673.1">
    <property type="nucleotide sequence ID" value="NZ_JBBLZC010000001.1"/>
</dbReference>
<feature type="transmembrane region" description="Helical" evidence="1">
    <location>
        <begin position="43"/>
        <end position="60"/>
    </location>
</feature>
<accession>A0ABU8XKT5</accession>
<feature type="transmembrane region" description="Helical" evidence="1">
    <location>
        <begin position="66"/>
        <end position="85"/>
    </location>
</feature>
<evidence type="ECO:0000313" key="2">
    <source>
        <dbReference type="EMBL" id="MEK0081830.1"/>
    </source>
</evidence>
<keyword evidence="3" id="KW-1185">Reference proteome</keyword>
<evidence type="ECO:0000256" key="1">
    <source>
        <dbReference type="SAM" id="Phobius"/>
    </source>
</evidence>
<keyword evidence="1" id="KW-0812">Transmembrane</keyword>
<sequence length="106" mass="11894">MATARRSMQRPEARPPQPLLVLAVAIVLPGCGHLLLGLQQRAMMFLFFIVLLGLVTYHLTTPEHSFLGRYAGGLFVYAISLTDAYKLARMRFERWRSGQAPAVPPR</sequence>
<reference evidence="2 3" key="1">
    <citation type="submission" date="2024-01" db="EMBL/GenBank/DDBJ databases">
        <title>Multi-omics insights into the function and evolution of sodium benzoate biodegradation pathways in Benzoatithermus flavus gen. nov., sp. nov. from hot spring.</title>
        <authorList>
            <person name="Hu C.-J."/>
            <person name="Li W.-J."/>
        </authorList>
    </citation>
    <scope>NUCLEOTIDE SEQUENCE [LARGE SCALE GENOMIC DNA]</scope>
    <source>
        <strain evidence="2 3">SYSU G07066</strain>
    </source>
</reference>
<organism evidence="2 3">
    <name type="scientific">Benzoatithermus flavus</name>
    <dbReference type="NCBI Taxonomy" id="3108223"/>
    <lineage>
        <taxon>Bacteria</taxon>
        <taxon>Pseudomonadati</taxon>
        <taxon>Pseudomonadota</taxon>
        <taxon>Alphaproteobacteria</taxon>
        <taxon>Geminicoccales</taxon>
        <taxon>Geminicoccaceae</taxon>
        <taxon>Benzoatithermus</taxon>
    </lineage>
</organism>
<dbReference type="EMBL" id="JBBLZC010000001">
    <property type="protein sequence ID" value="MEK0081830.1"/>
    <property type="molecule type" value="Genomic_DNA"/>
</dbReference>
<name>A0ABU8XKT5_9PROT</name>
<evidence type="ECO:0000313" key="3">
    <source>
        <dbReference type="Proteomes" id="UP001375743"/>
    </source>
</evidence>
<keyword evidence="1" id="KW-1133">Transmembrane helix</keyword>
<comment type="caution">
    <text evidence="2">The sequence shown here is derived from an EMBL/GenBank/DDBJ whole genome shotgun (WGS) entry which is preliminary data.</text>
</comment>
<keyword evidence="1" id="KW-0472">Membrane</keyword>
<dbReference type="Proteomes" id="UP001375743">
    <property type="component" value="Unassembled WGS sequence"/>
</dbReference>
<feature type="transmembrane region" description="Helical" evidence="1">
    <location>
        <begin position="18"/>
        <end position="36"/>
    </location>
</feature>